<feature type="domain" description="HAMP" evidence="6">
    <location>
        <begin position="57"/>
        <end position="109"/>
    </location>
</feature>
<accession>A0ABU5CDN9</accession>
<feature type="transmembrane region" description="Helical" evidence="4">
    <location>
        <begin position="9"/>
        <end position="28"/>
    </location>
</feature>
<comment type="caution">
    <text evidence="7">The sequence shown here is derived from an EMBL/GenBank/DDBJ whole genome shotgun (WGS) entry which is preliminary data.</text>
</comment>
<dbReference type="InterPro" id="IPR000014">
    <property type="entry name" value="PAS"/>
</dbReference>
<dbReference type="NCBIfam" id="TIGR00229">
    <property type="entry name" value="sensory_box"/>
    <property type="match status" value="1"/>
</dbReference>
<keyword evidence="2" id="KW-1003">Cell membrane</keyword>
<dbReference type="Proteomes" id="UP001281447">
    <property type="component" value="Unassembled WGS sequence"/>
</dbReference>
<evidence type="ECO:0000313" key="7">
    <source>
        <dbReference type="EMBL" id="MDY0396956.1"/>
    </source>
</evidence>
<evidence type="ECO:0000259" key="5">
    <source>
        <dbReference type="PROSITE" id="PS50112"/>
    </source>
</evidence>
<keyword evidence="3 4" id="KW-0472">Membrane</keyword>
<dbReference type="InterPro" id="IPR035965">
    <property type="entry name" value="PAS-like_dom_sf"/>
</dbReference>
<evidence type="ECO:0000256" key="1">
    <source>
        <dbReference type="ARBA" id="ARBA00004236"/>
    </source>
</evidence>
<evidence type="ECO:0000256" key="4">
    <source>
        <dbReference type="SAM" id="Phobius"/>
    </source>
</evidence>
<dbReference type="Pfam" id="PF00672">
    <property type="entry name" value="HAMP"/>
    <property type="match status" value="1"/>
</dbReference>
<organism evidence="7 8">
    <name type="scientific">Tigheibacillus halophilus</name>
    <dbReference type="NCBI Taxonomy" id="361280"/>
    <lineage>
        <taxon>Bacteria</taxon>
        <taxon>Bacillati</taxon>
        <taxon>Bacillota</taxon>
        <taxon>Bacilli</taxon>
        <taxon>Bacillales</taxon>
        <taxon>Bacillaceae</taxon>
        <taxon>Tigheibacillus</taxon>
    </lineage>
</organism>
<proteinExistence type="predicted"/>
<dbReference type="SUPFAM" id="SSF55785">
    <property type="entry name" value="PYP-like sensor domain (PAS domain)"/>
    <property type="match status" value="1"/>
</dbReference>
<dbReference type="InterPro" id="IPR003660">
    <property type="entry name" value="HAMP_dom"/>
</dbReference>
<dbReference type="SUPFAM" id="SSF158472">
    <property type="entry name" value="HAMP domain-like"/>
    <property type="match status" value="1"/>
</dbReference>
<dbReference type="CDD" id="cd00130">
    <property type="entry name" value="PAS"/>
    <property type="match status" value="1"/>
</dbReference>
<dbReference type="CDD" id="cd06225">
    <property type="entry name" value="HAMP"/>
    <property type="match status" value="1"/>
</dbReference>
<evidence type="ECO:0000313" key="8">
    <source>
        <dbReference type="Proteomes" id="UP001281447"/>
    </source>
</evidence>
<dbReference type="SMART" id="SM00304">
    <property type="entry name" value="HAMP"/>
    <property type="match status" value="1"/>
</dbReference>
<dbReference type="PROSITE" id="PS50885">
    <property type="entry name" value="HAMP"/>
    <property type="match status" value="1"/>
</dbReference>
<reference evidence="7 8" key="1">
    <citation type="submission" date="2023-10" db="EMBL/GenBank/DDBJ databases">
        <title>Virgibacillus halophilus 5B73C genome.</title>
        <authorList>
            <person name="Miliotis G."/>
            <person name="Sengupta P."/>
            <person name="Hameed A."/>
            <person name="Chuvochina M."/>
            <person name="Mcdonagh F."/>
            <person name="Simpson A.C."/>
            <person name="Singh N.K."/>
            <person name="Rekha P.D."/>
            <person name="Raman K."/>
            <person name="Hugenholtz P."/>
            <person name="Venkateswaran K."/>
        </authorList>
    </citation>
    <scope>NUCLEOTIDE SEQUENCE [LARGE SCALE GENOMIC DNA]</scope>
    <source>
        <strain evidence="7 8">5B73C</strain>
    </source>
</reference>
<dbReference type="Gene3D" id="6.10.340.10">
    <property type="match status" value="1"/>
</dbReference>
<dbReference type="EMBL" id="JAWDIP010000004">
    <property type="protein sequence ID" value="MDY0396956.1"/>
    <property type="molecule type" value="Genomic_DNA"/>
</dbReference>
<dbReference type="PROSITE" id="PS50112">
    <property type="entry name" value="PAS"/>
    <property type="match status" value="1"/>
</dbReference>
<evidence type="ECO:0000256" key="2">
    <source>
        <dbReference type="ARBA" id="ARBA00022475"/>
    </source>
</evidence>
<name>A0ABU5CDN9_9BACI</name>
<protein>
    <submittedName>
        <fullName evidence="7">PAS domain-containing protein</fullName>
    </submittedName>
</protein>
<feature type="transmembrane region" description="Helical" evidence="4">
    <location>
        <begin position="34"/>
        <end position="56"/>
    </location>
</feature>
<dbReference type="Gene3D" id="3.30.450.20">
    <property type="entry name" value="PAS domain"/>
    <property type="match status" value="1"/>
</dbReference>
<comment type="subcellular location">
    <subcellularLocation>
        <location evidence="1">Cell membrane</location>
    </subcellularLocation>
</comment>
<sequence length="242" mass="27997">MKYLFSTALWKYTIGIILLIVVSGAVLLTVIEDYIILMCVLLFQGIMLFLMLLFAFDKFIKPLHQAVRTVEELVKGNYRARIYHRFDGEIGELSKKVNALAKNLSELSIQEQMQSEQLASVINHTHSALLFIDERGYIQLINQEFLSVFKISEEDCQGYLYYEAIANEQVHEMVRNIFLYEKTIKSNLTLRQSVVDRFMEMTGVPIFNERGMLRGAVLAFYDITELKKIGNDAKRFCSKCFS</sequence>
<dbReference type="SMART" id="SM00091">
    <property type="entry name" value="PAS"/>
    <property type="match status" value="1"/>
</dbReference>
<keyword evidence="4" id="KW-0812">Transmembrane</keyword>
<evidence type="ECO:0000256" key="3">
    <source>
        <dbReference type="ARBA" id="ARBA00023136"/>
    </source>
</evidence>
<dbReference type="InterPro" id="IPR013767">
    <property type="entry name" value="PAS_fold"/>
</dbReference>
<keyword evidence="8" id="KW-1185">Reference proteome</keyword>
<dbReference type="Pfam" id="PF00989">
    <property type="entry name" value="PAS"/>
    <property type="match status" value="1"/>
</dbReference>
<keyword evidence="4" id="KW-1133">Transmembrane helix</keyword>
<gene>
    <name evidence="7" type="ORF">RWE15_25035</name>
</gene>
<evidence type="ECO:0000259" key="6">
    <source>
        <dbReference type="PROSITE" id="PS50885"/>
    </source>
</evidence>
<feature type="domain" description="PAS" evidence="5">
    <location>
        <begin position="114"/>
        <end position="187"/>
    </location>
</feature>